<evidence type="ECO:0000313" key="5">
    <source>
        <dbReference type="Proteomes" id="UP001233999"/>
    </source>
</evidence>
<dbReference type="InterPro" id="IPR013257">
    <property type="entry name" value="SRI"/>
</dbReference>
<accession>A0AAD8A3V4</accession>
<feature type="domain" description="Set2 Rpb1 interacting" evidence="3">
    <location>
        <begin position="447"/>
        <end position="484"/>
    </location>
</feature>
<dbReference type="AlphaFoldDB" id="A0AAD8A3V4"/>
<reference evidence="4" key="1">
    <citation type="journal article" date="2023" name="IScience">
        <title>Live-bearing cockroach genome reveals convergent evolutionary mechanisms linked to viviparity in insects and beyond.</title>
        <authorList>
            <person name="Fouks B."/>
            <person name="Harrison M.C."/>
            <person name="Mikhailova A.A."/>
            <person name="Marchal E."/>
            <person name="English S."/>
            <person name="Carruthers M."/>
            <person name="Jennings E.C."/>
            <person name="Chiamaka E.L."/>
            <person name="Frigard R.A."/>
            <person name="Pippel M."/>
            <person name="Attardo G.M."/>
            <person name="Benoit J.B."/>
            <person name="Bornberg-Bauer E."/>
            <person name="Tobe S.S."/>
        </authorList>
    </citation>
    <scope>NUCLEOTIDE SEQUENCE</scope>
    <source>
        <strain evidence="4">Stay&amp;Tobe</strain>
    </source>
</reference>
<keyword evidence="2" id="KW-0539">Nucleus</keyword>
<protein>
    <recommendedName>
        <fullName evidence="3">Set2 Rpb1 interacting domain-containing protein</fullName>
    </recommendedName>
</protein>
<evidence type="ECO:0000256" key="1">
    <source>
        <dbReference type="ARBA" id="ARBA00004123"/>
    </source>
</evidence>
<proteinExistence type="predicted"/>
<evidence type="ECO:0000256" key="2">
    <source>
        <dbReference type="ARBA" id="ARBA00023242"/>
    </source>
</evidence>
<dbReference type="Proteomes" id="UP001233999">
    <property type="component" value="Unassembled WGS sequence"/>
</dbReference>
<organism evidence="4 5">
    <name type="scientific">Diploptera punctata</name>
    <name type="common">Pacific beetle cockroach</name>
    <dbReference type="NCBI Taxonomy" id="6984"/>
    <lineage>
        <taxon>Eukaryota</taxon>
        <taxon>Metazoa</taxon>
        <taxon>Ecdysozoa</taxon>
        <taxon>Arthropoda</taxon>
        <taxon>Hexapoda</taxon>
        <taxon>Insecta</taxon>
        <taxon>Pterygota</taxon>
        <taxon>Neoptera</taxon>
        <taxon>Polyneoptera</taxon>
        <taxon>Dictyoptera</taxon>
        <taxon>Blattodea</taxon>
        <taxon>Blaberoidea</taxon>
        <taxon>Blaberidae</taxon>
        <taxon>Diplopterinae</taxon>
        <taxon>Diploptera</taxon>
    </lineage>
</organism>
<name>A0AAD8A3V4_DIPPU</name>
<evidence type="ECO:0000259" key="3">
    <source>
        <dbReference type="Pfam" id="PF08236"/>
    </source>
</evidence>
<gene>
    <name evidence="4" type="ORF">L9F63_001538</name>
</gene>
<dbReference type="GO" id="GO:0005694">
    <property type="term" value="C:chromosome"/>
    <property type="evidence" value="ECO:0007669"/>
    <property type="project" value="InterPro"/>
</dbReference>
<keyword evidence="5" id="KW-1185">Reference proteome</keyword>
<reference evidence="4" key="2">
    <citation type="submission" date="2023-05" db="EMBL/GenBank/DDBJ databases">
        <authorList>
            <person name="Fouks B."/>
        </authorList>
    </citation>
    <scope>NUCLEOTIDE SEQUENCE</scope>
    <source>
        <strain evidence="4">Stay&amp;Tobe</strain>
        <tissue evidence="4">Testes</tissue>
    </source>
</reference>
<dbReference type="GO" id="GO:0006355">
    <property type="term" value="P:regulation of DNA-templated transcription"/>
    <property type="evidence" value="ECO:0007669"/>
    <property type="project" value="InterPro"/>
</dbReference>
<evidence type="ECO:0000313" key="4">
    <source>
        <dbReference type="EMBL" id="KAJ9591936.1"/>
    </source>
</evidence>
<dbReference type="EMBL" id="JASPKZ010003852">
    <property type="protein sequence ID" value="KAJ9591936.1"/>
    <property type="molecule type" value="Genomic_DNA"/>
</dbReference>
<comment type="caution">
    <text evidence="4">The sequence shown here is derived from an EMBL/GenBank/DDBJ whole genome shotgun (WGS) entry which is preliminary data.</text>
</comment>
<sequence length="516" mass="59701">MLENDSFRKLSDWTMGTTVKQEKNLNCTEKNFAGRSVFPVWQMVQDDEEEETDDYDIMEEFDGDSVTHLTGNVRACYLNHLEKIVIKNYEACSAKDRNEWPFSLPDLIKCAAWMEYKALRSCMVVVLYQRAMTRLASDIKKHTEQLKIYRKLKHFMSFDTGWATKTTQTCERYNFMDQATQTDPDPEAEEVNLCTDFGEFAYETPTALGTDINNECVQSFNSVSECAKGDTTQGVPIPVYVSGVSSSGFKSRNSQNIRVVKTIEPVPFSEANTVQKFPIVNGIETNQSVHIPYEEETNEPYKWSVIEENDTLKTSLNSCLRVRRLSNMQENKPLSNGLSTLSKDDEETHKMTLDEKIAAVFGIENTELSDEEGMDSEKSKMEVDEEPGLWTVQKCQHQQMLRTKILEKCVVDIRKRGQMRLRFLELFGSDSEDCFDIDEDVTIYRDKLARWVVMCLMPYYREGRILSRPVFKFLARHMADNLLKTNRWLSESDVMQNVVQFFTYHNKIECIDDILS</sequence>
<dbReference type="Pfam" id="PF08236">
    <property type="entry name" value="SRI"/>
    <property type="match status" value="1"/>
</dbReference>
<comment type="subcellular location">
    <subcellularLocation>
        <location evidence="1">Nucleus</location>
    </subcellularLocation>
</comment>